<organism evidence="2 3">
    <name type="scientific">Theileria orientalis</name>
    <dbReference type="NCBI Taxonomy" id="68886"/>
    <lineage>
        <taxon>Eukaryota</taxon>
        <taxon>Sar</taxon>
        <taxon>Alveolata</taxon>
        <taxon>Apicomplexa</taxon>
        <taxon>Aconoidasida</taxon>
        <taxon>Piroplasmida</taxon>
        <taxon>Theileriidae</taxon>
        <taxon>Theileria</taxon>
    </lineage>
</organism>
<accession>A0A976MDM2</accession>
<dbReference type="Proteomes" id="UP000244811">
    <property type="component" value="Chromosome 4"/>
</dbReference>
<evidence type="ECO:0000313" key="2">
    <source>
        <dbReference type="EMBL" id="UKK02458.1"/>
    </source>
</evidence>
<protein>
    <submittedName>
        <fullName evidence="2">Uncharacterized protein</fullName>
    </submittedName>
</protein>
<dbReference type="EMBL" id="CP056072">
    <property type="protein sequence ID" value="UKK02458.1"/>
    <property type="molecule type" value="Genomic_DNA"/>
</dbReference>
<gene>
    <name evidence="2" type="ORF">MACK_002551</name>
</gene>
<evidence type="ECO:0000256" key="1">
    <source>
        <dbReference type="SAM" id="MobiDB-lite"/>
    </source>
</evidence>
<feature type="compositionally biased region" description="Acidic residues" evidence="1">
    <location>
        <begin position="11"/>
        <end position="28"/>
    </location>
</feature>
<name>A0A976MDM2_THEOR</name>
<reference evidence="2" key="1">
    <citation type="submission" date="2022-07" db="EMBL/GenBank/DDBJ databases">
        <title>Evaluation of T. orientalis genome assembly methods using nanopore sequencing and analysis of variation between genomes.</title>
        <authorList>
            <person name="Yam J."/>
            <person name="Micallef M.L."/>
            <person name="Liu M."/>
            <person name="Djordjevic S.P."/>
            <person name="Bogema D.R."/>
            <person name="Jenkins C."/>
        </authorList>
    </citation>
    <scope>NUCLEOTIDE SEQUENCE</scope>
    <source>
        <strain evidence="2">Goon Nure</strain>
    </source>
</reference>
<proteinExistence type="predicted"/>
<evidence type="ECO:0000313" key="3">
    <source>
        <dbReference type="Proteomes" id="UP000244811"/>
    </source>
</evidence>
<sequence>MFKTMTINKEDDFDDEDNEFLVDTDDSLDNQKPGQSQRTKPKIVGNVTYKRSLLKFGKVRKFKYAFKNIGSLYLTAWVREDAEKDIELYIASSNFKRDFSKRKAKENQPFS</sequence>
<dbReference type="AlphaFoldDB" id="A0A976MDM2"/>
<feature type="region of interest" description="Disordered" evidence="1">
    <location>
        <begin position="1"/>
        <end position="40"/>
    </location>
</feature>